<accession>A0A0A1USM6</accession>
<evidence type="ECO:0000313" key="2">
    <source>
        <dbReference type="Proteomes" id="UP000030151"/>
    </source>
</evidence>
<proteinExistence type="predicted"/>
<name>A0A0A1USM6_9HYPO</name>
<protein>
    <submittedName>
        <fullName evidence="1">Uncharacterized protein</fullName>
    </submittedName>
</protein>
<evidence type="ECO:0000313" key="1">
    <source>
        <dbReference type="EMBL" id="EXU99074.1"/>
    </source>
</evidence>
<dbReference type="HOGENOM" id="CLU_1571022_0_0_1"/>
<gene>
    <name evidence="1" type="ORF">X797_007797</name>
</gene>
<dbReference type="Proteomes" id="UP000030151">
    <property type="component" value="Unassembled WGS sequence"/>
</dbReference>
<comment type="caution">
    <text evidence="1">The sequence shown here is derived from an EMBL/GenBank/DDBJ whole genome shotgun (WGS) entry which is preliminary data.</text>
</comment>
<reference evidence="1 2" key="1">
    <citation type="submission" date="2014-02" db="EMBL/GenBank/DDBJ databases">
        <title>The genome sequence of the entomopathogenic fungus Metarhizium robertsii ARSEF 2575.</title>
        <authorList>
            <person name="Giuliano Garisto Donzelli B."/>
            <person name="Roe B.A."/>
            <person name="Macmil S.L."/>
            <person name="Krasnoff S.B."/>
            <person name="Gibson D.M."/>
        </authorList>
    </citation>
    <scope>NUCLEOTIDE SEQUENCE [LARGE SCALE GENOMIC DNA]</scope>
    <source>
        <strain evidence="1 2">ARSEF 2575</strain>
    </source>
</reference>
<dbReference type="EMBL" id="JELW01000021">
    <property type="protein sequence ID" value="EXU99074.1"/>
    <property type="molecule type" value="Genomic_DNA"/>
</dbReference>
<dbReference type="AlphaFoldDB" id="A0A0A1USM6"/>
<sequence length="170" mass="18797">MIHVMIAFGHVSSKAKELHEASGVVVSKIRAPIWPRVNGHLPAKWKFHLRHDALLARALSINSWNSSTVNEARCFGWRHRLSTSSPVTRSVWIPCTIDSHHAQSCRTEHEHGEGAGGVCTESAGMLCVEMRDELGLGGFGVEDVSKKQSPFTRASNSRAGQYNFIRGKRV</sequence>
<organism evidence="1 2">
    <name type="scientific">Metarhizium robertsii</name>
    <dbReference type="NCBI Taxonomy" id="568076"/>
    <lineage>
        <taxon>Eukaryota</taxon>
        <taxon>Fungi</taxon>
        <taxon>Dikarya</taxon>
        <taxon>Ascomycota</taxon>
        <taxon>Pezizomycotina</taxon>
        <taxon>Sordariomycetes</taxon>
        <taxon>Hypocreomycetidae</taxon>
        <taxon>Hypocreales</taxon>
        <taxon>Clavicipitaceae</taxon>
        <taxon>Metarhizium</taxon>
    </lineage>
</organism>